<organism evidence="10 11">
    <name type="scientific">Kluyveromyces marxianus</name>
    <name type="common">Yeast</name>
    <name type="synonym">Candida kefyr</name>
    <dbReference type="NCBI Taxonomy" id="4911"/>
    <lineage>
        <taxon>Eukaryota</taxon>
        <taxon>Fungi</taxon>
        <taxon>Dikarya</taxon>
        <taxon>Ascomycota</taxon>
        <taxon>Saccharomycotina</taxon>
        <taxon>Saccharomycetes</taxon>
        <taxon>Saccharomycetales</taxon>
        <taxon>Saccharomycetaceae</taxon>
        <taxon>Kluyveromyces</taxon>
    </lineage>
</organism>
<feature type="transmembrane region" description="Helical" evidence="9">
    <location>
        <begin position="41"/>
        <end position="61"/>
    </location>
</feature>
<evidence type="ECO:0000256" key="8">
    <source>
        <dbReference type="SAM" id="MobiDB-lite"/>
    </source>
</evidence>
<reference evidence="10 11" key="1">
    <citation type="submission" date="2016-03" db="EMBL/GenBank/DDBJ databases">
        <title>How can Kluyveromyces marxianus grow so fast - potential evolutionary course in Saccharomyces Complex revealed by comparative genomics.</title>
        <authorList>
            <person name="Mo W."/>
            <person name="Lu W."/>
            <person name="Yang X."/>
            <person name="Qi J."/>
            <person name="Lv H."/>
        </authorList>
    </citation>
    <scope>NUCLEOTIDE SEQUENCE [LARGE SCALE GENOMIC DNA]</scope>
    <source>
        <strain evidence="10 11">FIM1</strain>
    </source>
</reference>
<comment type="similarity">
    <text evidence="2">Belongs to the arsenical resistance-3 (ACR3) (TC 2.A.59) family.</text>
</comment>
<evidence type="ECO:0000256" key="1">
    <source>
        <dbReference type="ARBA" id="ARBA00004651"/>
    </source>
</evidence>
<dbReference type="Gene3D" id="1.20.1530.20">
    <property type="match status" value="1"/>
</dbReference>
<feature type="compositionally biased region" description="Basic and acidic residues" evidence="8">
    <location>
        <begin position="7"/>
        <end position="20"/>
    </location>
</feature>
<feature type="transmembrane region" description="Helical" evidence="9">
    <location>
        <begin position="176"/>
        <end position="202"/>
    </location>
</feature>
<name>A0ABX6F3N0_KLUMA</name>
<dbReference type="NCBIfam" id="TIGR00832">
    <property type="entry name" value="acr3"/>
    <property type="match status" value="1"/>
</dbReference>
<feature type="transmembrane region" description="Helical" evidence="9">
    <location>
        <begin position="222"/>
        <end position="243"/>
    </location>
</feature>
<gene>
    <name evidence="10" type="primary">ARR3</name>
    <name evidence="10" type="ORF">FIM1_5202</name>
</gene>
<feature type="transmembrane region" description="Helical" evidence="9">
    <location>
        <begin position="112"/>
        <end position="139"/>
    </location>
</feature>
<feature type="transmembrane region" description="Helical" evidence="9">
    <location>
        <begin position="285"/>
        <end position="308"/>
    </location>
</feature>
<keyword evidence="6 9" id="KW-1133">Transmembrane helix</keyword>
<proteinExistence type="inferred from homology"/>
<evidence type="ECO:0000256" key="3">
    <source>
        <dbReference type="ARBA" id="ARBA00022448"/>
    </source>
</evidence>
<dbReference type="InterPro" id="IPR002657">
    <property type="entry name" value="BilAc:Na_symport/Acr3"/>
</dbReference>
<protein>
    <submittedName>
        <fullName evidence="10">Arsenical-resistance protein ACR3</fullName>
    </submittedName>
</protein>
<evidence type="ECO:0000313" key="11">
    <source>
        <dbReference type="Proteomes" id="UP000422736"/>
    </source>
</evidence>
<evidence type="ECO:0000256" key="5">
    <source>
        <dbReference type="ARBA" id="ARBA00022692"/>
    </source>
</evidence>
<keyword evidence="4" id="KW-1003">Cell membrane</keyword>
<keyword evidence="3" id="KW-0813">Transport</keyword>
<feature type="transmembrane region" description="Helical" evidence="9">
    <location>
        <begin position="145"/>
        <end position="164"/>
    </location>
</feature>
<dbReference type="InterPro" id="IPR004706">
    <property type="entry name" value="Arsenical-R_Acr3"/>
</dbReference>
<dbReference type="InterPro" id="IPR038770">
    <property type="entry name" value="Na+/solute_symporter_sf"/>
</dbReference>
<keyword evidence="7 9" id="KW-0472">Membrane</keyword>
<evidence type="ECO:0000256" key="4">
    <source>
        <dbReference type="ARBA" id="ARBA00022475"/>
    </source>
</evidence>
<dbReference type="PANTHER" id="PTHR43057:SF1">
    <property type="entry name" value="ARSENICAL-RESISTANCE PROTEIN 3"/>
    <property type="match status" value="1"/>
</dbReference>
<evidence type="ECO:0000256" key="2">
    <source>
        <dbReference type="ARBA" id="ARBA00010110"/>
    </source>
</evidence>
<evidence type="ECO:0000256" key="7">
    <source>
        <dbReference type="ARBA" id="ARBA00023136"/>
    </source>
</evidence>
<feature type="region of interest" description="Disordered" evidence="8">
    <location>
        <begin position="1"/>
        <end position="23"/>
    </location>
</feature>
<reference evidence="10 11" key="2">
    <citation type="submission" date="2019-11" db="EMBL/GenBank/DDBJ databases">
        <authorList>
            <person name="Lu H."/>
        </authorList>
    </citation>
    <scope>NUCLEOTIDE SEQUENCE [LARGE SCALE GENOMIC DNA]</scope>
    <source>
        <strain evidence="10 11">FIM1</strain>
    </source>
</reference>
<dbReference type="PANTHER" id="PTHR43057">
    <property type="entry name" value="ARSENITE EFFLUX TRANSPORTER"/>
    <property type="match status" value="1"/>
</dbReference>
<sequence length="423" mass="47732">MSSSFTRRCDEPSMESRDQEPSQSNDWRLLDTAKKLSYKDLMLPVTIILCMIISVLISVYVPSSRHVFDAKKDFNLVNVSIPLAIGMIVMMIPPICKVPWESIHVFISKNSVWKHIAISLVLNWVIGPLLMTGLAWLVLFKHEEYREGIIMIGIARCIAMVLIWNQIAGGDNDLCVVLVICNSLLQMFLYAPLQLLYCYVISAGNFQGSYNRVFQEVAKSVGVFLGIPLLCGIATRMLFVCIIGKDKYERNVLKYVAPWSTIGLHYTICVLFISRGYQLVHELGSAFLCFVPLILYFIIAWTLTFVLLRYLTKQSTEDNQECDCDQEKLLLPNSWGKKTCTSNFPITMTHCFTTASNNFELSLAVAISLYGNDSKQAIAATFGPLLEVPILMMLALLSKYLHAKFMWESEGISSGLRYSSNDI</sequence>
<accession>A0ABX6F3N0</accession>
<feature type="transmembrane region" description="Helical" evidence="9">
    <location>
        <begin position="81"/>
        <end position="100"/>
    </location>
</feature>
<feature type="transmembrane region" description="Helical" evidence="9">
    <location>
        <begin position="255"/>
        <end position="273"/>
    </location>
</feature>
<dbReference type="EMBL" id="CP015060">
    <property type="protein sequence ID" value="QGN17992.1"/>
    <property type="molecule type" value="Genomic_DNA"/>
</dbReference>
<evidence type="ECO:0000313" key="10">
    <source>
        <dbReference type="EMBL" id="QGN17992.1"/>
    </source>
</evidence>
<evidence type="ECO:0000256" key="9">
    <source>
        <dbReference type="SAM" id="Phobius"/>
    </source>
</evidence>
<dbReference type="Proteomes" id="UP000422736">
    <property type="component" value="Chromosome 8"/>
</dbReference>
<dbReference type="Pfam" id="PF01758">
    <property type="entry name" value="SBF"/>
    <property type="match status" value="1"/>
</dbReference>
<comment type="subcellular location">
    <subcellularLocation>
        <location evidence="1">Cell membrane</location>
        <topology evidence="1">Multi-pass membrane protein</topology>
    </subcellularLocation>
</comment>
<evidence type="ECO:0000256" key="6">
    <source>
        <dbReference type="ARBA" id="ARBA00022989"/>
    </source>
</evidence>
<keyword evidence="5 9" id="KW-0812">Transmembrane</keyword>
<feature type="transmembrane region" description="Helical" evidence="9">
    <location>
        <begin position="377"/>
        <end position="397"/>
    </location>
</feature>
<keyword evidence="11" id="KW-1185">Reference proteome</keyword>